<name>A0A8T8K849_9EURY</name>
<evidence type="ECO:0000313" key="3">
    <source>
        <dbReference type="Proteomes" id="UP000681041"/>
    </source>
</evidence>
<proteinExistence type="predicted"/>
<dbReference type="Pfam" id="PF12392">
    <property type="entry name" value="DUF3656"/>
    <property type="match status" value="1"/>
</dbReference>
<dbReference type="PANTHER" id="PTHR30217:SF10">
    <property type="entry name" value="23S RRNA 5-HYDROXYCYTIDINE C2501 SYNTHASE"/>
    <property type="match status" value="1"/>
</dbReference>
<dbReference type="RefSeq" id="WP_211532691.1">
    <property type="nucleotide sequence ID" value="NZ_CP058560.1"/>
</dbReference>
<dbReference type="AlphaFoldDB" id="A0A8T8K849"/>
<feature type="domain" description="Peptidase U32 collagenase" evidence="1">
    <location>
        <begin position="435"/>
        <end position="517"/>
    </location>
</feature>
<dbReference type="PANTHER" id="PTHR30217">
    <property type="entry name" value="PEPTIDASE U32 FAMILY"/>
    <property type="match status" value="1"/>
</dbReference>
<dbReference type="InterPro" id="IPR051454">
    <property type="entry name" value="RNA/ubiquinone_mod_enzymes"/>
</dbReference>
<evidence type="ECO:0000259" key="1">
    <source>
        <dbReference type="Pfam" id="PF12392"/>
    </source>
</evidence>
<sequence>MKRVPELLAPAGSFESLKAAIKAGADSVYLSGEKFGARRYADNFNHSQLLEAVNYAHLRNTKVYVTVNTLIKESEVVDMAEYLQSLYHMGVDAILIQDLGVLKIAREIVGELDLHASTQMTIHNEDGLKWAKKNGFKRVVLSRELSHNEITLLGDKTSLDLEVFMHGALCYGYSGQCLLSSVIGGRSGNRGICAQPCRKPYQLLKGEKDQYGRLINLERIKLDDEYLLSTRDLSLYTNLKHLVESGIRCLKIEGRMRSPDYVFVVVGIYRKALDQISQGKWKPDTEDLEALKLVFNRGFTPGKMFNKSGAQFMGMEKPGHRGLLVGTVLNYSLKKKELQIDLESQIHPEKGDGIYFKPEDNSPIKGMDLNEAPVFKGKKMYLRANFPVKKGSKVYLSRKKDLMDLISTPDTSNFKRSAQTLNFSFHLDENNFPVLKGEVKGEETPGISSQVTGKKAMEKAIKKPLHENQIKKQLLKTGDKPFVVEIKNMDYPGGLFTPLSELNKLRREVIVDLETKIIESYRPGPEKIKKSRKSLEIFKNSLKNSSKPSFKSSPSRLKGDILPEVKLSAYVDEMDTLKSALESGVKRIYFEAPLLSPPQLVKKCIMKNKRPLLYSRDNMLNMLKEALYLSQSSSVQLVWKWPSITHPGLLKFFKDVLEKSPPELGIMVSHPGTADYIQKKYPDRAIYGSAALNIWNSFSLKKLVPLFSTLTLSGELSKKDLAELCSSLQEDSKDMELVVQGNIESLLSKEGLITVDLLKSLTTKTNLSSAYWALKDKKNHVFPVKIGADCNTVILNSVETCLVDYLPFLIKIGINNFALDARGKSGAYLKKMLTLYQEALSSLSSPDFKHDLKQIKRRIKNISQGGLTSGNFRRGLEK</sequence>
<dbReference type="GeneID" id="64820734"/>
<evidence type="ECO:0000313" key="2">
    <source>
        <dbReference type="EMBL" id="QUH23735.1"/>
    </source>
</evidence>
<dbReference type="Proteomes" id="UP000681041">
    <property type="component" value="Chromosome"/>
</dbReference>
<dbReference type="InterPro" id="IPR020988">
    <property type="entry name" value="Pept_U32_collagenase"/>
</dbReference>
<protein>
    <submittedName>
        <fullName evidence="2">U32 family peptidase</fullName>
    </submittedName>
</protein>
<keyword evidence="3" id="KW-1185">Reference proteome</keyword>
<accession>A0A8T8K849</accession>
<dbReference type="InterPro" id="IPR001539">
    <property type="entry name" value="Peptidase_U32"/>
</dbReference>
<dbReference type="PROSITE" id="PS01276">
    <property type="entry name" value="PEPTIDASE_U32"/>
    <property type="match status" value="1"/>
</dbReference>
<dbReference type="EMBL" id="CP058560">
    <property type="protein sequence ID" value="QUH23735.1"/>
    <property type="molecule type" value="Genomic_DNA"/>
</dbReference>
<dbReference type="OrthoDB" id="51464at2157"/>
<reference evidence="2" key="1">
    <citation type="submission" date="2020-07" db="EMBL/GenBank/DDBJ databases">
        <title>Methanobacterium. sp. MethCan genome.</title>
        <authorList>
            <person name="Postec A."/>
            <person name="Quemeneur M."/>
        </authorList>
    </citation>
    <scope>NUCLEOTIDE SEQUENCE</scope>
    <source>
        <strain evidence="2">MethCAN</strain>
    </source>
</reference>
<dbReference type="KEGG" id="meme:HYG87_08175"/>
<gene>
    <name evidence="2" type="ORF">HYG87_08175</name>
</gene>
<organism evidence="2 3">
    <name type="scientific">Methanobacterium alkalithermotolerans</name>
    <dbReference type="NCBI Taxonomy" id="2731220"/>
    <lineage>
        <taxon>Archaea</taxon>
        <taxon>Methanobacteriati</taxon>
        <taxon>Methanobacteriota</taxon>
        <taxon>Methanomada group</taxon>
        <taxon>Methanobacteria</taxon>
        <taxon>Methanobacteriales</taxon>
        <taxon>Methanobacteriaceae</taxon>
        <taxon>Methanobacterium</taxon>
    </lineage>
</organism>
<dbReference type="Pfam" id="PF01136">
    <property type="entry name" value="Peptidase_U32"/>
    <property type="match status" value="2"/>
</dbReference>